<sequence length="91" mass="10122">MALAALGLFRDWRRMAEDEPSARVGSWRLAHVIGKIKISEKPGLEIKATPPRAVQFFLCKPGILVYGIDPTWFSSKKMSHAALECGAPREN</sequence>
<name>A0A450UJT2_9GAMM</name>
<dbReference type="EMBL" id="CAADFH010000026">
    <property type="protein sequence ID" value="VFJ92822.1"/>
    <property type="molecule type" value="Genomic_DNA"/>
</dbReference>
<evidence type="ECO:0000313" key="1">
    <source>
        <dbReference type="EMBL" id="VFJ92822.1"/>
    </source>
</evidence>
<organism evidence="1">
    <name type="scientific">Candidatus Kentrum sp. LFY</name>
    <dbReference type="NCBI Taxonomy" id="2126342"/>
    <lineage>
        <taxon>Bacteria</taxon>
        <taxon>Pseudomonadati</taxon>
        <taxon>Pseudomonadota</taxon>
        <taxon>Gammaproteobacteria</taxon>
        <taxon>Candidatus Kentrum</taxon>
    </lineage>
</organism>
<accession>A0A450UJT2</accession>
<reference evidence="1" key="1">
    <citation type="submission" date="2019-02" db="EMBL/GenBank/DDBJ databases">
        <authorList>
            <person name="Gruber-Vodicka R. H."/>
            <person name="Seah K. B. B."/>
        </authorList>
    </citation>
    <scope>NUCLEOTIDE SEQUENCE</scope>
    <source>
        <strain evidence="1">BECK_M6</strain>
    </source>
</reference>
<protein>
    <submittedName>
        <fullName evidence="1">Uncharacterized protein</fullName>
    </submittedName>
</protein>
<proteinExistence type="predicted"/>
<gene>
    <name evidence="1" type="ORF">BECKLFY1418A_GA0070994_102637</name>
</gene>
<dbReference type="AlphaFoldDB" id="A0A450UJT2"/>